<evidence type="ECO:0000313" key="3">
    <source>
        <dbReference type="Proteomes" id="UP000063434"/>
    </source>
</evidence>
<evidence type="ECO:0000256" key="1">
    <source>
        <dbReference type="SAM" id="MobiDB-lite"/>
    </source>
</evidence>
<feature type="compositionally biased region" description="Low complexity" evidence="1">
    <location>
        <begin position="75"/>
        <end position="84"/>
    </location>
</feature>
<feature type="region of interest" description="Disordered" evidence="1">
    <location>
        <begin position="60"/>
        <end position="90"/>
    </location>
</feature>
<proteinExistence type="predicted"/>
<protein>
    <submittedName>
        <fullName evidence="2">Uncharacterized protein</fullName>
    </submittedName>
</protein>
<dbReference type="EMBL" id="LCYC01000018">
    <property type="protein sequence ID" value="KWV78623.1"/>
    <property type="molecule type" value="Genomic_DNA"/>
</dbReference>
<reference evidence="2 3" key="1">
    <citation type="submission" date="2015-05" db="EMBL/GenBank/DDBJ databases">
        <title>A genomic and transcriptomic approach to investigate the blue pigment phenotype in Pseudomonas fluorescens.</title>
        <authorList>
            <person name="Andreani N.A."/>
            <person name="Cardazzo B."/>
        </authorList>
    </citation>
    <scope>NUCLEOTIDE SEQUENCE [LARGE SCALE GENOMIC DNA]</scope>
    <source>
        <strain evidence="2 3">Ps_40</strain>
    </source>
</reference>
<feature type="compositionally biased region" description="Polar residues" evidence="1">
    <location>
        <begin position="62"/>
        <end position="74"/>
    </location>
</feature>
<organism evidence="2 3">
    <name type="scientific">Pseudomonas fluorescens</name>
    <dbReference type="NCBI Taxonomy" id="294"/>
    <lineage>
        <taxon>Bacteria</taxon>
        <taxon>Pseudomonadati</taxon>
        <taxon>Pseudomonadota</taxon>
        <taxon>Gammaproteobacteria</taxon>
        <taxon>Pseudomonadales</taxon>
        <taxon>Pseudomonadaceae</taxon>
        <taxon>Pseudomonas</taxon>
    </lineage>
</organism>
<comment type="caution">
    <text evidence="2">The sequence shown here is derived from an EMBL/GenBank/DDBJ whole genome shotgun (WGS) entry which is preliminary data.</text>
</comment>
<dbReference type="Proteomes" id="UP000063434">
    <property type="component" value="Unassembled WGS sequence"/>
</dbReference>
<dbReference type="PATRIC" id="fig|294.195.peg.1885"/>
<name>A0A109L094_PSEFL</name>
<evidence type="ECO:0000313" key="2">
    <source>
        <dbReference type="EMBL" id="KWV78623.1"/>
    </source>
</evidence>
<dbReference type="AlphaFoldDB" id="A0A109L094"/>
<accession>A0A109L094</accession>
<sequence>MNLTRYIYLGPQSAACLRIEDSADLLDVQLLHNKHVELPAEHEYTRVLLALKHLVEAPVEQTPASVQPATSVVTDSPPSSGKKGAKSDAS</sequence>
<gene>
    <name evidence="2" type="ORF">PFL603g_01780</name>
</gene>